<feature type="region of interest" description="Disordered" evidence="1">
    <location>
        <begin position="206"/>
        <end position="248"/>
    </location>
</feature>
<dbReference type="Proteomes" id="UP000006514">
    <property type="component" value="Unassembled WGS sequence"/>
</dbReference>
<dbReference type="EMBL" id="JH687878">
    <property type="protein sequence ID" value="EJD35812.1"/>
    <property type="molecule type" value="Genomic_DNA"/>
</dbReference>
<protein>
    <submittedName>
        <fullName evidence="2">Uncharacterized protein</fullName>
    </submittedName>
</protein>
<reference evidence="3" key="1">
    <citation type="journal article" date="2012" name="Science">
        <title>The Paleozoic origin of enzymatic lignin decomposition reconstructed from 31 fungal genomes.</title>
        <authorList>
            <person name="Floudas D."/>
            <person name="Binder M."/>
            <person name="Riley R."/>
            <person name="Barry K."/>
            <person name="Blanchette R.A."/>
            <person name="Henrissat B."/>
            <person name="Martinez A.T."/>
            <person name="Otillar R."/>
            <person name="Spatafora J.W."/>
            <person name="Yadav J.S."/>
            <person name="Aerts A."/>
            <person name="Benoit I."/>
            <person name="Boyd A."/>
            <person name="Carlson A."/>
            <person name="Copeland A."/>
            <person name="Coutinho P.M."/>
            <person name="de Vries R.P."/>
            <person name="Ferreira P."/>
            <person name="Findley K."/>
            <person name="Foster B."/>
            <person name="Gaskell J."/>
            <person name="Glotzer D."/>
            <person name="Gorecki P."/>
            <person name="Heitman J."/>
            <person name="Hesse C."/>
            <person name="Hori C."/>
            <person name="Igarashi K."/>
            <person name="Jurgens J.A."/>
            <person name="Kallen N."/>
            <person name="Kersten P."/>
            <person name="Kohler A."/>
            <person name="Kuees U."/>
            <person name="Kumar T.K.A."/>
            <person name="Kuo A."/>
            <person name="LaButti K."/>
            <person name="Larrondo L.F."/>
            <person name="Lindquist E."/>
            <person name="Ling A."/>
            <person name="Lombard V."/>
            <person name="Lucas S."/>
            <person name="Lundell T."/>
            <person name="Martin R."/>
            <person name="McLaughlin D.J."/>
            <person name="Morgenstern I."/>
            <person name="Morin E."/>
            <person name="Murat C."/>
            <person name="Nagy L.G."/>
            <person name="Nolan M."/>
            <person name="Ohm R.A."/>
            <person name="Patyshakuliyeva A."/>
            <person name="Rokas A."/>
            <person name="Ruiz-Duenas F.J."/>
            <person name="Sabat G."/>
            <person name="Salamov A."/>
            <person name="Samejima M."/>
            <person name="Schmutz J."/>
            <person name="Slot J.C."/>
            <person name="St John F."/>
            <person name="Stenlid J."/>
            <person name="Sun H."/>
            <person name="Sun S."/>
            <person name="Syed K."/>
            <person name="Tsang A."/>
            <person name="Wiebenga A."/>
            <person name="Young D."/>
            <person name="Pisabarro A."/>
            <person name="Eastwood D.C."/>
            <person name="Martin F."/>
            <person name="Cullen D."/>
            <person name="Grigoriev I.V."/>
            <person name="Hibbett D.S."/>
        </authorList>
    </citation>
    <scope>NUCLEOTIDE SEQUENCE [LARGE SCALE GENOMIC DNA]</scope>
    <source>
        <strain evidence="3">TFB10046</strain>
    </source>
</reference>
<dbReference type="InParanoid" id="J0LF69"/>
<name>J0LF69_AURST</name>
<evidence type="ECO:0000313" key="2">
    <source>
        <dbReference type="EMBL" id="EJD35812.1"/>
    </source>
</evidence>
<gene>
    <name evidence="2" type="ORF">AURDEDRAFT_130406</name>
</gene>
<sequence length="282" mass="30042">MPLLHIDTQIDLFYPNFSPSGRDFVYATYLSQLDINGSVFPVSIALPVKEEGAQLLPSGTVAHVTGSLSVSGNSLLVTASEIMPLYVASTPQTRAGIAKLYKPFLTAVGFVSSGRVHDLDNPAALVVDVTVERTDRWPHSPVTLRGTPLILSGVLLGWEDGKLALDVHDVRCNNNGEAPDHPLVAYPNPFQFRPVIDGYVVFDGSSPPPPYRANEKDMSSPGVEEKTGGTPTEVSESEAACSGPASSGRKLVAKRAIADLVVSPSPRPDKVARTSNLRESAV</sequence>
<dbReference type="AlphaFoldDB" id="J0LF69"/>
<evidence type="ECO:0000256" key="1">
    <source>
        <dbReference type="SAM" id="MobiDB-lite"/>
    </source>
</evidence>
<feature type="compositionally biased region" description="Basic and acidic residues" evidence="1">
    <location>
        <begin position="213"/>
        <end position="227"/>
    </location>
</feature>
<proteinExistence type="predicted"/>
<evidence type="ECO:0000313" key="3">
    <source>
        <dbReference type="Proteomes" id="UP000006514"/>
    </source>
</evidence>
<dbReference type="KEGG" id="adl:AURDEDRAFT_130406"/>
<organism evidence="2 3">
    <name type="scientific">Auricularia subglabra (strain TFB-10046 / SS5)</name>
    <name type="common">White-rot fungus</name>
    <name type="synonym">Auricularia delicata (strain TFB10046)</name>
    <dbReference type="NCBI Taxonomy" id="717982"/>
    <lineage>
        <taxon>Eukaryota</taxon>
        <taxon>Fungi</taxon>
        <taxon>Dikarya</taxon>
        <taxon>Basidiomycota</taxon>
        <taxon>Agaricomycotina</taxon>
        <taxon>Agaricomycetes</taxon>
        <taxon>Auriculariales</taxon>
        <taxon>Auriculariaceae</taxon>
        <taxon>Auricularia</taxon>
    </lineage>
</organism>
<keyword evidence="3" id="KW-1185">Reference proteome</keyword>
<accession>J0LF69</accession>